<evidence type="ECO:0000313" key="17">
    <source>
        <dbReference type="Proteomes" id="UP000064137"/>
    </source>
</evidence>
<dbReference type="InterPro" id="IPR000727">
    <property type="entry name" value="T_SNARE_dom"/>
</dbReference>
<dbReference type="KEGG" id="por:APT59_09625"/>
<accession>A0A0U4P6K7</accession>
<comment type="similarity">
    <text evidence="10">Belongs to the methyl-accepting chemotaxis (MCP) protein family.</text>
</comment>
<dbReference type="GO" id="GO:0004888">
    <property type="term" value="F:transmembrane signaling receptor activity"/>
    <property type="evidence" value="ECO:0007669"/>
    <property type="project" value="InterPro"/>
</dbReference>
<dbReference type="SMART" id="SM00091">
    <property type="entry name" value="PAS"/>
    <property type="match status" value="1"/>
</dbReference>
<keyword evidence="9 11" id="KW-0807">Transducer</keyword>
<keyword evidence="6" id="KW-0812">Transmembrane</keyword>
<evidence type="ECO:0000256" key="2">
    <source>
        <dbReference type="ARBA" id="ARBA00022475"/>
    </source>
</evidence>
<evidence type="ECO:0000256" key="4">
    <source>
        <dbReference type="ARBA" id="ARBA00022500"/>
    </source>
</evidence>
<evidence type="ECO:0000256" key="10">
    <source>
        <dbReference type="ARBA" id="ARBA00029447"/>
    </source>
</evidence>
<dbReference type="Gene3D" id="1.10.287.950">
    <property type="entry name" value="Methyl-accepting chemotaxis protein"/>
    <property type="match status" value="1"/>
</dbReference>
<dbReference type="PANTHER" id="PTHR32089:SF74">
    <property type="entry name" value="METHYL-ACCEPTING CHEMOTAXIS PROTEIN AER"/>
    <property type="match status" value="1"/>
</dbReference>
<keyword evidence="5" id="KW-0997">Cell inner membrane</keyword>
<dbReference type="SUPFAM" id="SSF58104">
    <property type="entry name" value="Methyl-accepting chemotaxis protein (MCP) signaling domain"/>
    <property type="match status" value="1"/>
</dbReference>
<evidence type="ECO:0000256" key="8">
    <source>
        <dbReference type="ARBA" id="ARBA00023136"/>
    </source>
</evidence>
<comment type="subcellular location">
    <subcellularLocation>
        <location evidence="1">Cell inner membrane</location>
        <topology evidence="1">Multi-pass membrane protein</topology>
    </subcellularLocation>
</comment>
<dbReference type="Proteomes" id="UP000064137">
    <property type="component" value="Chromosome"/>
</dbReference>
<evidence type="ECO:0000259" key="13">
    <source>
        <dbReference type="PROSITE" id="PS50111"/>
    </source>
</evidence>
<dbReference type="Pfam" id="PF00015">
    <property type="entry name" value="MCPsignal"/>
    <property type="match status" value="1"/>
</dbReference>
<dbReference type="Pfam" id="PF08447">
    <property type="entry name" value="PAS_3"/>
    <property type="match status" value="1"/>
</dbReference>
<dbReference type="GO" id="GO:0052131">
    <property type="term" value="P:positive aerotaxis"/>
    <property type="evidence" value="ECO:0007669"/>
    <property type="project" value="UniProtKB-ARBA"/>
</dbReference>
<dbReference type="InterPro" id="IPR013655">
    <property type="entry name" value="PAS_fold_3"/>
</dbReference>
<keyword evidence="7" id="KW-1133">Transmembrane helix</keyword>
<feature type="domain" description="Methyl-accepting transducer" evidence="13">
    <location>
        <begin position="249"/>
        <end position="485"/>
    </location>
</feature>
<dbReference type="NCBIfam" id="TIGR00229">
    <property type="entry name" value="sensory_box"/>
    <property type="match status" value="1"/>
</dbReference>
<dbReference type="CDD" id="cd00130">
    <property type="entry name" value="PAS"/>
    <property type="match status" value="1"/>
</dbReference>
<proteinExistence type="inferred from homology"/>
<keyword evidence="4" id="KW-0145">Chemotaxis</keyword>
<dbReference type="GO" id="GO:0005886">
    <property type="term" value="C:plasma membrane"/>
    <property type="evidence" value="ECO:0007669"/>
    <property type="project" value="UniProtKB-SubCell"/>
</dbReference>
<evidence type="ECO:0000259" key="14">
    <source>
        <dbReference type="PROSITE" id="PS50112"/>
    </source>
</evidence>
<keyword evidence="3" id="KW-0488">Methylation</keyword>
<dbReference type="InterPro" id="IPR035965">
    <property type="entry name" value="PAS-like_dom_sf"/>
</dbReference>
<dbReference type="EMBL" id="CP013987">
    <property type="protein sequence ID" value="ALZ84447.1"/>
    <property type="molecule type" value="Genomic_DNA"/>
</dbReference>
<dbReference type="AlphaFoldDB" id="A0A0U4P6K7"/>
<protein>
    <submittedName>
        <fullName evidence="16">Chemotaxis protein</fullName>
    </submittedName>
</protein>
<reference evidence="16 17" key="1">
    <citation type="submission" date="2016-01" db="EMBL/GenBank/DDBJ databases">
        <title>Annotation of Pseudomonas oryzihabitans USDA-ARS-USMARC-56511.</title>
        <authorList>
            <person name="Harhay G.P."/>
            <person name="Harhay D.M."/>
            <person name="Smith T.P.L."/>
            <person name="Bono J.L."/>
            <person name="Heaton M.P."/>
            <person name="Clawson M.L."/>
            <person name="Chitko-Mckown C.G."/>
            <person name="Capik S.F."/>
            <person name="DeDonder K.D."/>
            <person name="Apley M.D."/>
            <person name="Lubbers B.V."/>
            <person name="White B.J."/>
            <person name="Larson R.L."/>
        </authorList>
    </citation>
    <scope>NUCLEOTIDE SEQUENCE [LARGE SCALE GENOMIC DNA]</scope>
    <source>
        <strain evidence="16 17">USDA-ARS-USMARC-56511</strain>
    </source>
</reference>
<dbReference type="FunFam" id="3.30.450.20:FF:000046">
    <property type="entry name" value="Aerotaxis sensor receptor"/>
    <property type="match status" value="1"/>
</dbReference>
<dbReference type="Gene3D" id="3.30.450.20">
    <property type="entry name" value="PAS domain"/>
    <property type="match status" value="1"/>
</dbReference>
<dbReference type="OrthoDB" id="5675566at2"/>
<sequence>MRTNLPVTQQGRTFKEEERLISTTDLQGNITYCNEAFIAISGYTREELIGSPHNLVRHPDMPPPVFGHMWATLKEGKPWMGIVKNRCKNGDFYWVSAYVTPILEQGRVIGYESVRSLPSANEVRRAGELYARINAGKAPVPRIRRLTSAISACWSTVAAAGGILGGHFLLDDTAQAALIVAALLGVSAHQLYRQRASIERILADHPKMFSSDVVAPTYSDQIGAPARLDLALHSEAARLQTALTRLADVGDSVRQKARESSQLSQSGAELLEQQRHETDQSAAAITQMTSTIHEVSQNVQETAQAAANAENMVHSGRDKAEESLMSMRELGTAVSDIGQAVGELASSTQSIGSVADVITAIAEQTNLLALNAAIEAARAGEAGRGFAVVADEVRSLASRTRESTEQIHQIIANLQANAERAVATASRGEETSRQSERHSAAVRESLEGISESVSLITAMSQQMATAVEEQSHVSEDINRQISRIADLSDNSSAQARRGSELSRELEGMADYLHDLTARFNR</sequence>
<evidence type="ECO:0000256" key="12">
    <source>
        <dbReference type="SAM" id="MobiDB-lite"/>
    </source>
</evidence>
<gene>
    <name evidence="16" type="ORF">APT59_09625</name>
</gene>
<dbReference type="PROSITE" id="PS50112">
    <property type="entry name" value="PAS"/>
    <property type="match status" value="1"/>
</dbReference>
<evidence type="ECO:0000313" key="16">
    <source>
        <dbReference type="EMBL" id="ALZ84447.1"/>
    </source>
</evidence>
<feature type="domain" description="PAS" evidence="14">
    <location>
        <begin position="21"/>
        <end position="60"/>
    </location>
</feature>
<dbReference type="InterPro" id="IPR004089">
    <property type="entry name" value="MCPsignal_dom"/>
</dbReference>
<dbReference type="PRINTS" id="PR00260">
    <property type="entry name" value="CHEMTRNSDUCR"/>
</dbReference>
<feature type="domain" description="T-SNARE coiled-coil homology" evidence="15">
    <location>
        <begin position="444"/>
        <end position="498"/>
    </location>
</feature>
<dbReference type="SUPFAM" id="SSF55785">
    <property type="entry name" value="PYP-like sensor domain (PAS domain)"/>
    <property type="match status" value="1"/>
</dbReference>
<keyword evidence="8" id="KW-0472">Membrane</keyword>
<dbReference type="InterPro" id="IPR004090">
    <property type="entry name" value="Chemotax_Me-accpt_rcpt"/>
</dbReference>
<evidence type="ECO:0000256" key="11">
    <source>
        <dbReference type="PROSITE-ProRule" id="PRU00284"/>
    </source>
</evidence>
<dbReference type="InterPro" id="IPR000014">
    <property type="entry name" value="PAS"/>
</dbReference>
<dbReference type="CDD" id="cd11386">
    <property type="entry name" value="MCP_signal"/>
    <property type="match status" value="1"/>
</dbReference>
<feature type="compositionally biased region" description="Basic and acidic residues" evidence="12">
    <location>
        <begin position="427"/>
        <end position="443"/>
    </location>
</feature>
<evidence type="ECO:0000256" key="9">
    <source>
        <dbReference type="ARBA" id="ARBA00023224"/>
    </source>
</evidence>
<dbReference type="PANTHER" id="PTHR32089">
    <property type="entry name" value="METHYL-ACCEPTING CHEMOTAXIS PROTEIN MCPB"/>
    <property type="match status" value="1"/>
</dbReference>
<evidence type="ECO:0000256" key="7">
    <source>
        <dbReference type="ARBA" id="ARBA00022989"/>
    </source>
</evidence>
<name>A0A0U4P6K7_9PSED</name>
<dbReference type="PROSITE" id="PS50111">
    <property type="entry name" value="CHEMOTAXIS_TRANSDUC_2"/>
    <property type="match status" value="1"/>
</dbReference>
<feature type="region of interest" description="Disordered" evidence="12">
    <location>
        <begin position="423"/>
        <end position="443"/>
    </location>
</feature>
<keyword evidence="2" id="KW-1003">Cell membrane</keyword>
<organism evidence="16 17">
    <name type="scientific">Pseudomonas oryzihabitans</name>
    <dbReference type="NCBI Taxonomy" id="47885"/>
    <lineage>
        <taxon>Bacteria</taxon>
        <taxon>Pseudomonadati</taxon>
        <taxon>Pseudomonadota</taxon>
        <taxon>Gammaproteobacteria</taxon>
        <taxon>Pseudomonadales</taxon>
        <taxon>Pseudomonadaceae</taxon>
        <taxon>Pseudomonas</taxon>
    </lineage>
</organism>
<dbReference type="GO" id="GO:0007165">
    <property type="term" value="P:signal transduction"/>
    <property type="evidence" value="ECO:0007669"/>
    <property type="project" value="UniProtKB-KW"/>
</dbReference>
<evidence type="ECO:0000259" key="15">
    <source>
        <dbReference type="PROSITE" id="PS50192"/>
    </source>
</evidence>
<dbReference type="PROSITE" id="PS50192">
    <property type="entry name" value="T_SNARE"/>
    <property type="match status" value="1"/>
</dbReference>
<evidence type="ECO:0000256" key="5">
    <source>
        <dbReference type="ARBA" id="ARBA00022519"/>
    </source>
</evidence>
<evidence type="ECO:0000256" key="3">
    <source>
        <dbReference type="ARBA" id="ARBA00022481"/>
    </source>
</evidence>
<evidence type="ECO:0000256" key="1">
    <source>
        <dbReference type="ARBA" id="ARBA00004429"/>
    </source>
</evidence>
<dbReference type="SMART" id="SM00283">
    <property type="entry name" value="MA"/>
    <property type="match status" value="1"/>
</dbReference>
<evidence type="ECO:0000256" key="6">
    <source>
        <dbReference type="ARBA" id="ARBA00022692"/>
    </source>
</evidence>
<dbReference type="FunFam" id="1.10.287.950:FF:000001">
    <property type="entry name" value="Methyl-accepting chemotaxis sensory transducer"/>
    <property type="match status" value="1"/>
</dbReference>